<dbReference type="InterPro" id="IPR005122">
    <property type="entry name" value="Uracil-DNA_glycosylase-like"/>
</dbReference>
<dbReference type="CDD" id="cd02440">
    <property type="entry name" value="AdoMet_MTases"/>
    <property type="match status" value="1"/>
</dbReference>
<dbReference type="AlphaFoldDB" id="A0A6J4I0Y0"/>
<evidence type="ECO:0000256" key="2">
    <source>
        <dbReference type="ARBA" id="ARBA00022801"/>
    </source>
</evidence>
<dbReference type="InterPro" id="IPR029063">
    <property type="entry name" value="SAM-dependent_MTases_sf"/>
</dbReference>
<dbReference type="Gene3D" id="3.40.50.150">
    <property type="entry name" value="Vaccinia Virus protein VP39"/>
    <property type="match status" value="1"/>
</dbReference>
<dbReference type="InterPro" id="IPR041698">
    <property type="entry name" value="Methyltransf_25"/>
</dbReference>
<dbReference type="GO" id="GO:0004844">
    <property type="term" value="F:uracil DNA N-glycosylase activity"/>
    <property type="evidence" value="ECO:0007669"/>
    <property type="project" value="TreeGrafter"/>
</dbReference>
<evidence type="ECO:0000313" key="6">
    <source>
        <dbReference type="EMBL" id="CAA9239385.1"/>
    </source>
</evidence>
<feature type="domain" description="Methyltransferase" evidence="5">
    <location>
        <begin position="41"/>
        <end position="125"/>
    </location>
</feature>
<dbReference type="CDD" id="cd10028">
    <property type="entry name" value="UDG-F2_TDG_MUG"/>
    <property type="match status" value="1"/>
</dbReference>
<proteinExistence type="predicted"/>
<name>A0A6J4I0Y0_9ACTN</name>
<dbReference type="SUPFAM" id="SSF52141">
    <property type="entry name" value="Uracil-DNA glycosylase-like"/>
    <property type="match status" value="1"/>
</dbReference>
<gene>
    <name evidence="6" type="ORF">AVDCRST_MAG10-1591</name>
</gene>
<evidence type="ECO:0008006" key="7">
    <source>
        <dbReference type="Google" id="ProtNLM"/>
    </source>
</evidence>
<dbReference type="SUPFAM" id="SSF53335">
    <property type="entry name" value="S-adenosyl-L-methionine-dependent methyltransferases"/>
    <property type="match status" value="1"/>
</dbReference>
<feature type="domain" description="Uracil-DNA glycosylase-like" evidence="4">
    <location>
        <begin position="197"/>
        <end position="353"/>
    </location>
</feature>
<dbReference type="PANTHER" id="PTHR12159">
    <property type="entry name" value="G/T AND G/U MISMATCH-SPECIFIC DNA GLYCOSYLASE"/>
    <property type="match status" value="1"/>
</dbReference>
<reference evidence="6" key="1">
    <citation type="submission" date="2020-02" db="EMBL/GenBank/DDBJ databases">
        <authorList>
            <person name="Meier V. D."/>
        </authorList>
    </citation>
    <scope>NUCLEOTIDE SEQUENCE</scope>
    <source>
        <strain evidence="6">AVDCRST_MAG10</strain>
    </source>
</reference>
<protein>
    <recommendedName>
        <fullName evidence="7">Methyltransferase domain-containing protein</fullName>
    </recommendedName>
</protein>
<keyword evidence="1" id="KW-0227">DNA damage</keyword>
<keyword evidence="3" id="KW-0234">DNA repair</keyword>
<dbReference type="GO" id="GO:0008263">
    <property type="term" value="F:pyrimidine-specific mismatch base pair DNA N-glycosylase activity"/>
    <property type="evidence" value="ECO:0007669"/>
    <property type="project" value="TreeGrafter"/>
</dbReference>
<dbReference type="InterPro" id="IPR036895">
    <property type="entry name" value="Uracil-DNA_glycosylase-like_sf"/>
</dbReference>
<keyword evidence="2" id="KW-0378">Hydrolase</keyword>
<dbReference type="EMBL" id="CADCTB010000103">
    <property type="protein sequence ID" value="CAA9239385.1"/>
    <property type="molecule type" value="Genomic_DNA"/>
</dbReference>
<evidence type="ECO:0000259" key="5">
    <source>
        <dbReference type="Pfam" id="PF13649"/>
    </source>
</evidence>
<dbReference type="Pfam" id="PF13649">
    <property type="entry name" value="Methyltransf_25"/>
    <property type="match status" value="1"/>
</dbReference>
<dbReference type="Gene3D" id="3.40.470.10">
    <property type="entry name" value="Uracil-DNA glycosylase-like domain"/>
    <property type="match status" value="1"/>
</dbReference>
<dbReference type="Pfam" id="PF03167">
    <property type="entry name" value="UDG"/>
    <property type="match status" value="1"/>
</dbReference>
<evidence type="ECO:0000256" key="3">
    <source>
        <dbReference type="ARBA" id="ARBA00023204"/>
    </source>
</evidence>
<dbReference type="GO" id="GO:0006285">
    <property type="term" value="P:base-excision repair, AP site formation"/>
    <property type="evidence" value="ECO:0007669"/>
    <property type="project" value="InterPro"/>
</dbReference>
<accession>A0A6J4I0Y0</accession>
<organism evidence="6">
    <name type="scientific">uncultured Acidimicrobiales bacterium</name>
    <dbReference type="NCBI Taxonomy" id="310071"/>
    <lineage>
        <taxon>Bacteria</taxon>
        <taxon>Bacillati</taxon>
        <taxon>Actinomycetota</taxon>
        <taxon>Acidimicrobiia</taxon>
        <taxon>Acidimicrobiales</taxon>
        <taxon>environmental samples</taxon>
    </lineage>
</organism>
<dbReference type="PANTHER" id="PTHR12159:SF9">
    <property type="entry name" value="G_T MISMATCH-SPECIFIC THYMINE DNA GLYCOSYLASE"/>
    <property type="match status" value="1"/>
</dbReference>
<evidence type="ECO:0000256" key="1">
    <source>
        <dbReference type="ARBA" id="ARBA00022763"/>
    </source>
</evidence>
<sequence length="357" mass="37840">MDQATVDVYERRAEEWASRRSALHRERAVRLAARALPGLTVADVGCGPGNYLADLGRDHPVVAIDAAGAMLGVAAQQRVASARLVHADLEALPFRNGVLAAAWASNSYLHVPRTRLPLALARLHWAMAVGAPLALSVVAGDGEGDWPGDDFPGRFFAYWQPDELAALLTGAGFDVDQVVIEGERVWAEARRARTLPDTVAPGLRVLVCGLNPSVVAADAGYGFAGPSNRFWRAAVASGLVSHPRDPLGCVVHDGVGMTDMVKRATPNAAVLAPEEYRAGAERVRRLVEWLQPRLVLFVGLAGWRAAVDRKATAGLQPQPFGGAAAYVMPSTSGLNAHTKPAELAAHMAEALAVLRSA</sequence>
<evidence type="ECO:0000259" key="4">
    <source>
        <dbReference type="Pfam" id="PF03167"/>
    </source>
</evidence>
<dbReference type="InterPro" id="IPR015637">
    <property type="entry name" value="MUG/TDG"/>
</dbReference>